<gene>
    <name evidence="7" type="ORF">HHL14_19020</name>
</gene>
<comment type="subcellular location">
    <subcellularLocation>
        <location evidence="1">Endomembrane system</location>
    </subcellularLocation>
</comment>
<evidence type="ECO:0000256" key="2">
    <source>
        <dbReference type="ARBA" id="ARBA00022448"/>
    </source>
</evidence>
<protein>
    <submittedName>
        <fullName evidence="7">ABC transporter substrate-binding protein</fullName>
    </submittedName>
</protein>
<evidence type="ECO:0000256" key="3">
    <source>
        <dbReference type="ARBA" id="ARBA00022475"/>
    </source>
</evidence>
<dbReference type="GO" id="GO:0012505">
    <property type="term" value="C:endomembrane system"/>
    <property type="evidence" value="ECO:0007669"/>
    <property type="project" value="UniProtKB-SubCell"/>
</dbReference>
<dbReference type="InterPro" id="IPR044527">
    <property type="entry name" value="NrtA/CpmA_ABC-bd_dom"/>
</dbReference>
<dbReference type="SUPFAM" id="SSF53850">
    <property type="entry name" value="Periplasmic binding protein-like II"/>
    <property type="match status" value="1"/>
</dbReference>
<comment type="caution">
    <text evidence="7">The sequence shown here is derived from an EMBL/GenBank/DDBJ whole genome shotgun (WGS) entry which is preliminary data.</text>
</comment>
<dbReference type="RefSeq" id="WP_169499158.1">
    <property type="nucleotide sequence ID" value="NZ_JABBFZ010000011.1"/>
</dbReference>
<evidence type="ECO:0000256" key="5">
    <source>
        <dbReference type="ARBA" id="ARBA00022729"/>
    </source>
</evidence>
<dbReference type="EMBL" id="JABBFZ010000011">
    <property type="protein sequence ID" value="NML32916.1"/>
    <property type="molecule type" value="Genomic_DNA"/>
</dbReference>
<dbReference type="Proteomes" id="UP000583127">
    <property type="component" value="Unassembled WGS sequence"/>
</dbReference>
<dbReference type="Pfam" id="PF13379">
    <property type="entry name" value="NMT1_2"/>
    <property type="match status" value="1"/>
</dbReference>
<keyword evidence="8" id="KW-1185">Reference proteome</keyword>
<reference evidence="7 8" key="1">
    <citation type="submission" date="2020-04" db="EMBL/GenBank/DDBJ databases">
        <title>Paraburkholderia sp. G-4-1-8 isolated from soil.</title>
        <authorList>
            <person name="Dahal R.H."/>
        </authorList>
    </citation>
    <scope>NUCLEOTIDE SEQUENCE [LARGE SCALE GENOMIC DNA]</scope>
    <source>
        <strain evidence="7 8">G-4-1-8</strain>
    </source>
</reference>
<dbReference type="CDD" id="cd13553">
    <property type="entry name" value="PBP2_NrtA_CpmA_like"/>
    <property type="match status" value="1"/>
</dbReference>
<keyword evidence="3" id="KW-1003">Cell membrane</keyword>
<organism evidence="7 8">
    <name type="scientific">Paraburkholderia antibiotica</name>
    <dbReference type="NCBI Taxonomy" id="2728839"/>
    <lineage>
        <taxon>Bacteria</taxon>
        <taxon>Pseudomonadati</taxon>
        <taxon>Pseudomonadota</taxon>
        <taxon>Betaproteobacteria</taxon>
        <taxon>Burkholderiales</taxon>
        <taxon>Burkholderiaceae</taxon>
        <taxon>Paraburkholderia</taxon>
    </lineage>
</organism>
<evidence type="ECO:0000256" key="1">
    <source>
        <dbReference type="ARBA" id="ARBA00004308"/>
    </source>
</evidence>
<dbReference type="PANTHER" id="PTHR30024">
    <property type="entry name" value="ALIPHATIC SULFONATES-BINDING PROTEIN-RELATED"/>
    <property type="match status" value="1"/>
</dbReference>
<evidence type="ECO:0000256" key="6">
    <source>
        <dbReference type="ARBA" id="ARBA00023136"/>
    </source>
</evidence>
<keyword evidence="4" id="KW-0997">Cell inner membrane</keyword>
<keyword evidence="6" id="KW-0472">Membrane</keyword>
<evidence type="ECO:0000313" key="7">
    <source>
        <dbReference type="EMBL" id="NML32916.1"/>
    </source>
</evidence>
<name>A0A7X9ZYK9_9BURK</name>
<keyword evidence="2" id="KW-0813">Transport</keyword>
<dbReference type="PANTHER" id="PTHR30024:SF7">
    <property type="entry name" value="NITRATE_NITRITE BINDING PROTEIN NRTA"/>
    <property type="match status" value="1"/>
</dbReference>
<accession>A0A7X9ZYK9</accession>
<evidence type="ECO:0000313" key="8">
    <source>
        <dbReference type="Proteomes" id="UP000583127"/>
    </source>
</evidence>
<evidence type="ECO:0000256" key="4">
    <source>
        <dbReference type="ARBA" id="ARBA00022519"/>
    </source>
</evidence>
<dbReference type="AlphaFoldDB" id="A0A7X9ZYK9"/>
<keyword evidence="5" id="KW-0732">Signal</keyword>
<proteinExistence type="predicted"/>
<dbReference type="Gene3D" id="3.40.190.10">
    <property type="entry name" value="Periplasmic binding protein-like II"/>
    <property type="match status" value="2"/>
</dbReference>
<sequence>MNPATSDTAPAPAAPEKTHLRLGFVALADAAPLVAAKLLEFGHAHGLTLELCRQPSWAAVRDKLLSGDLDAAHTLYGLVYGVQLGLGAPRTDMAVLMVLNRNGQAITLSNRLADALTKAAESTASSGATNGSECSPLRAALATLGRKPVFAHTFPTGTHAMWLNYWLAAQGVDPLRDIDSVAIPPPQMVAALAQERLDGLCVGEPWNAMAEAHGVGRTIAYTSEVWPEHPEKVLACRRDFVDTHPHSARALVRTVLEACRWLDGAGHRDEIARWLARPDYIDIDEGLIAARLGDRMDTANTRRLPMRFFDNGAVNYPHPFEGAWFLTQFERWGMIDARRDYEDIAARINQTQVYREAAASMNVDVPREDVTRELIDGERWGDASLSAAYARRFAIRR</sequence>